<dbReference type="AlphaFoldDB" id="A0AA38GWJ6"/>
<dbReference type="PANTHER" id="PTHR33476:SF22">
    <property type="entry name" value="PROTEIN POLAR LOCALIZATION DURING ASYMMETRIC DIVISION AND REDISTRIBUTION"/>
    <property type="match status" value="1"/>
</dbReference>
<feature type="non-terminal residue" evidence="2">
    <location>
        <position position="1"/>
    </location>
</feature>
<dbReference type="OMA" id="SMWKDTA"/>
<dbReference type="Proteomes" id="UP000824469">
    <property type="component" value="Unassembled WGS sequence"/>
</dbReference>
<dbReference type="PANTHER" id="PTHR33476">
    <property type="entry name" value="EMB|CAB62613.1"/>
    <property type="match status" value="1"/>
</dbReference>
<accession>A0AA38GWJ6</accession>
<feature type="non-terminal residue" evidence="2">
    <location>
        <position position="250"/>
    </location>
</feature>
<proteinExistence type="predicted"/>
<sequence length="250" mass="27489">SLLLSYGLGIGVMFMISTGKQEINKLSLLISQTADLVQELKRQFAKKDYLQNDEMQKGSCQAEILAFQEQKPRKATNCFGNNGSGSVGTPSEENISSRSVITDASVRQIKGIAELEEAFQAELESMQVNFLKSNTSKHQGNISGISESSSVAMVEGGLCANGLPGQCSSSGNKSPVVQLNISHLDNDGVSPYELDRHLRDLLEKQQEEKISELELELKSMEDKLCGKERELQQWKDRLRCLAEHSFGATS</sequence>
<dbReference type="GO" id="GO:0008356">
    <property type="term" value="P:asymmetric cell division"/>
    <property type="evidence" value="ECO:0007669"/>
    <property type="project" value="InterPro"/>
</dbReference>
<name>A0AA38GWJ6_TAXCH</name>
<dbReference type="EMBL" id="JAHRHJ020000001">
    <property type="protein sequence ID" value="KAH9330849.1"/>
    <property type="molecule type" value="Genomic_DNA"/>
</dbReference>
<keyword evidence="3" id="KW-1185">Reference proteome</keyword>
<evidence type="ECO:0000313" key="2">
    <source>
        <dbReference type="EMBL" id="KAH9330849.1"/>
    </source>
</evidence>
<feature type="compositionally biased region" description="Polar residues" evidence="1">
    <location>
        <begin position="87"/>
        <end position="96"/>
    </location>
</feature>
<feature type="region of interest" description="Disordered" evidence="1">
    <location>
        <begin position="76"/>
        <end position="96"/>
    </location>
</feature>
<protein>
    <submittedName>
        <fullName evidence="2">Uncharacterized protein</fullName>
    </submittedName>
</protein>
<organism evidence="2 3">
    <name type="scientific">Taxus chinensis</name>
    <name type="common">Chinese yew</name>
    <name type="synonym">Taxus wallichiana var. chinensis</name>
    <dbReference type="NCBI Taxonomy" id="29808"/>
    <lineage>
        <taxon>Eukaryota</taxon>
        <taxon>Viridiplantae</taxon>
        <taxon>Streptophyta</taxon>
        <taxon>Embryophyta</taxon>
        <taxon>Tracheophyta</taxon>
        <taxon>Spermatophyta</taxon>
        <taxon>Pinopsida</taxon>
        <taxon>Pinidae</taxon>
        <taxon>Conifers II</taxon>
        <taxon>Cupressales</taxon>
        <taxon>Taxaceae</taxon>
        <taxon>Taxus</taxon>
    </lineage>
</organism>
<evidence type="ECO:0000256" key="1">
    <source>
        <dbReference type="SAM" id="MobiDB-lite"/>
    </source>
</evidence>
<evidence type="ECO:0000313" key="3">
    <source>
        <dbReference type="Proteomes" id="UP000824469"/>
    </source>
</evidence>
<gene>
    <name evidence="2" type="ORF">KI387_002957</name>
</gene>
<comment type="caution">
    <text evidence="2">The sequence shown here is derived from an EMBL/GenBank/DDBJ whole genome shotgun (WGS) entry which is preliminary data.</text>
</comment>
<reference evidence="2 3" key="1">
    <citation type="journal article" date="2021" name="Nat. Plants">
        <title>The Taxus genome provides insights into paclitaxel biosynthesis.</title>
        <authorList>
            <person name="Xiong X."/>
            <person name="Gou J."/>
            <person name="Liao Q."/>
            <person name="Li Y."/>
            <person name="Zhou Q."/>
            <person name="Bi G."/>
            <person name="Li C."/>
            <person name="Du R."/>
            <person name="Wang X."/>
            <person name="Sun T."/>
            <person name="Guo L."/>
            <person name="Liang H."/>
            <person name="Lu P."/>
            <person name="Wu Y."/>
            <person name="Zhang Z."/>
            <person name="Ro D.K."/>
            <person name="Shang Y."/>
            <person name="Huang S."/>
            <person name="Yan J."/>
        </authorList>
    </citation>
    <scope>NUCLEOTIDE SEQUENCE [LARGE SCALE GENOMIC DNA]</scope>
    <source>
        <strain evidence="2">Ta-2019</strain>
    </source>
</reference>
<dbReference type="InterPro" id="IPR040348">
    <property type="entry name" value="POLAR-like"/>
</dbReference>